<reference evidence="1 2" key="1">
    <citation type="submission" date="2018-12" db="EMBL/GenBank/DDBJ databases">
        <title>Complete Genome Sequence of the Corallopyronin A producing Myxobacterium Corallococcus coralloides B035.</title>
        <authorList>
            <person name="Bouhired S.M."/>
            <person name="Rupp O."/>
            <person name="Blom J."/>
            <person name="Schaeberle T.F."/>
            <person name="Kehraus S."/>
            <person name="Schiefer A."/>
            <person name="Pfarr K."/>
            <person name="Goesmann A."/>
            <person name="Hoerauf A."/>
            <person name="Koenig G.M."/>
        </authorList>
    </citation>
    <scope>NUCLEOTIDE SEQUENCE [LARGE SCALE GENOMIC DNA]</scope>
    <source>
        <strain evidence="1 2">B035</strain>
    </source>
</reference>
<gene>
    <name evidence="1" type="ORF">EJ065_7404</name>
</gene>
<dbReference type="RefSeq" id="WP_128799993.1">
    <property type="nucleotide sequence ID" value="NZ_CP034669.1"/>
</dbReference>
<dbReference type="Pfam" id="PF09536">
    <property type="entry name" value="DUF2378"/>
    <property type="match status" value="1"/>
</dbReference>
<organism evidence="1 2">
    <name type="scientific">Corallococcus coralloides</name>
    <name type="common">Myxococcus coralloides</name>
    <dbReference type="NCBI Taxonomy" id="184914"/>
    <lineage>
        <taxon>Bacteria</taxon>
        <taxon>Pseudomonadati</taxon>
        <taxon>Myxococcota</taxon>
        <taxon>Myxococcia</taxon>
        <taxon>Myxococcales</taxon>
        <taxon>Cystobacterineae</taxon>
        <taxon>Myxococcaceae</taxon>
        <taxon>Corallococcus</taxon>
    </lineage>
</organism>
<accession>A0A410S406</accession>
<evidence type="ECO:0000313" key="2">
    <source>
        <dbReference type="Proteomes" id="UP000288758"/>
    </source>
</evidence>
<evidence type="ECO:0000313" key="1">
    <source>
        <dbReference type="EMBL" id="QAT88927.1"/>
    </source>
</evidence>
<dbReference type="EMBL" id="CP034669">
    <property type="protein sequence ID" value="QAT88927.1"/>
    <property type="molecule type" value="Genomic_DNA"/>
</dbReference>
<sequence>MDRGPVEGSTRAAGWAEEYAAWHLTERCLAATPEDGARGMFFQGVVGVVNFLQGEDAGARCLAASGLKELNAAELYPVTRFLEMTAEVTRVLRPQLGDWEQALRYIGTQATVDFLASMFGRELMQAAGRNPRKMLQHMVENYRVAVSYGERSVLWTGDHSARFVMRRDFMPAPYHEGVLQAALEAVGAQDVQVHGRQLSLLDTEYDVSW</sequence>
<name>A0A410S406_CORCK</name>
<dbReference type="AlphaFoldDB" id="A0A410S406"/>
<evidence type="ECO:0008006" key="3">
    <source>
        <dbReference type="Google" id="ProtNLM"/>
    </source>
</evidence>
<dbReference type="Proteomes" id="UP000288758">
    <property type="component" value="Chromosome"/>
</dbReference>
<proteinExistence type="predicted"/>
<dbReference type="InterPro" id="IPR011751">
    <property type="entry name" value="Mxa_paralog_2265"/>
</dbReference>
<dbReference type="NCBIfam" id="TIGR02265">
    <property type="entry name" value="Mxa_TIGR02265"/>
    <property type="match status" value="1"/>
</dbReference>
<protein>
    <recommendedName>
        <fullName evidence="3">TIGR02265 family protein</fullName>
    </recommendedName>
</protein>